<evidence type="ECO:0000313" key="2">
    <source>
        <dbReference type="Proteomes" id="UP000784294"/>
    </source>
</evidence>
<accession>A0A448XB49</accession>
<name>A0A448XB49_9PLAT</name>
<organism evidence="1 2">
    <name type="scientific">Protopolystoma xenopodis</name>
    <dbReference type="NCBI Taxonomy" id="117903"/>
    <lineage>
        <taxon>Eukaryota</taxon>
        <taxon>Metazoa</taxon>
        <taxon>Spiralia</taxon>
        <taxon>Lophotrochozoa</taxon>
        <taxon>Platyhelminthes</taxon>
        <taxon>Monogenea</taxon>
        <taxon>Polyopisthocotylea</taxon>
        <taxon>Polystomatidea</taxon>
        <taxon>Polystomatidae</taxon>
        <taxon>Protopolystoma</taxon>
    </lineage>
</organism>
<sequence>MMSRYDDVRHITDESPARIHRGHRAVLRGPFAQNYYHTSKAILLRLPVRPTYESFPSASSCEMKVYFDFAEEHAAVVAAAGEDDAGLTVVGPVAVGADDVDAVPGAIDADAVDAVVALAAAVGGTWQFPGFQKSGGQLVQ</sequence>
<reference evidence="1" key="1">
    <citation type="submission" date="2018-11" db="EMBL/GenBank/DDBJ databases">
        <authorList>
            <consortium name="Pathogen Informatics"/>
        </authorList>
    </citation>
    <scope>NUCLEOTIDE SEQUENCE</scope>
</reference>
<dbReference type="EMBL" id="CAAALY010244577">
    <property type="protein sequence ID" value="VEL32738.1"/>
    <property type="molecule type" value="Genomic_DNA"/>
</dbReference>
<proteinExistence type="predicted"/>
<comment type="caution">
    <text evidence="1">The sequence shown here is derived from an EMBL/GenBank/DDBJ whole genome shotgun (WGS) entry which is preliminary data.</text>
</comment>
<protein>
    <submittedName>
        <fullName evidence="1">Uncharacterized protein</fullName>
    </submittedName>
</protein>
<evidence type="ECO:0000313" key="1">
    <source>
        <dbReference type="EMBL" id="VEL32738.1"/>
    </source>
</evidence>
<dbReference type="AlphaFoldDB" id="A0A448XB49"/>
<keyword evidence="2" id="KW-1185">Reference proteome</keyword>
<gene>
    <name evidence="1" type="ORF">PXEA_LOCUS26178</name>
</gene>
<dbReference type="Proteomes" id="UP000784294">
    <property type="component" value="Unassembled WGS sequence"/>
</dbReference>